<evidence type="ECO:0000313" key="1">
    <source>
        <dbReference type="EMBL" id="KAF2891446.1"/>
    </source>
</evidence>
<proteinExistence type="predicted"/>
<dbReference type="EMBL" id="VTPC01031761">
    <property type="protein sequence ID" value="KAF2891446.1"/>
    <property type="molecule type" value="Genomic_DNA"/>
</dbReference>
<accession>A0A8K0CUE2</accession>
<dbReference type="AlphaFoldDB" id="A0A8K0CUE2"/>
<evidence type="ECO:0000313" key="2">
    <source>
        <dbReference type="Proteomes" id="UP000801492"/>
    </source>
</evidence>
<name>A0A8K0CUE2_IGNLU</name>
<reference evidence="1" key="1">
    <citation type="submission" date="2019-08" db="EMBL/GenBank/DDBJ databases">
        <title>The genome of the North American firefly Photinus pyralis.</title>
        <authorList>
            <consortium name="Photinus pyralis genome working group"/>
            <person name="Fallon T.R."/>
            <person name="Sander Lower S.E."/>
            <person name="Weng J.-K."/>
        </authorList>
    </citation>
    <scope>NUCLEOTIDE SEQUENCE</scope>
    <source>
        <strain evidence="1">TRF0915ILg1</strain>
        <tissue evidence="1">Whole body</tissue>
    </source>
</reference>
<sequence length="134" mass="15522">MPGRNRVFLNGIESGEERAFALIAYKIKRDENEAVQELHAFIEVEPDTKLRVYDNLEIVGKSKLNVGDTVNTKCVPGRLTFNWSTELFKIVKKQFIDPVTYLLQDMHSAPIRGAFYEFELQQTKHPVFICLKKF</sequence>
<keyword evidence="2" id="KW-1185">Reference proteome</keyword>
<dbReference type="Proteomes" id="UP000801492">
    <property type="component" value="Unassembled WGS sequence"/>
</dbReference>
<comment type="caution">
    <text evidence="1">The sequence shown here is derived from an EMBL/GenBank/DDBJ whole genome shotgun (WGS) entry which is preliminary data.</text>
</comment>
<protein>
    <submittedName>
        <fullName evidence="1">Uncharacterized protein</fullName>
    </submittedName>
</protein>
<organism evidence="1 2">
    <name type="scientific">Ignelater luminosus</name>
    <name type="common">Cucubano</name>
    <name type="synonym">Pyrophorus luminosus</name>
    <dbReference type="NCBI Taxonomy" id="2038154"/>
    <lineage>
        <taxon>Eukaryota</taxon>
        <taxon>Metazoa</taxon>
        <taxon>Ecdysozoa</taxon>
        <taxon>Arthropoda</taxon>
        <taxon>Hexapoda</taxon>
        <taxon>Insecta</taxon>
        <taxon>Pterygota</taxon>
        <taxon>Neoptera</taxon>
        <taxon>Endopterygota</taxon>
        <taxon>Coleoptera</taxon>
        <taxon>Polyphaga</taxon>
        <taxon>Elateriformia</taxon>
        <taxon>Elateroidea</taxon>
        <taxon>Elateridae</taxon>
        <taxon>Agrypninae</taxon>
        <taxon>Pyrophorini</taxon>
        <taxon>Ignelater</taxon>
    </lineage>
</organism>
<dbReference type="OrthoDB" id="6343797at2759"/>
<gene>
    <name evidence="1" type="ORF">ILUMI_14727</name>
</gene>